<dbReference type="AlphaFoldDB" id="A0A5K3G5W2"/>
<name>A0A5K3G5W2_MESCO</name>
<protein>
    <submittedName>
        <fullName evidence="1">Uncharacterized protein</fullName>
    </submittedName>
</protein>
<accession>A0A5K3G5W2</accession>
<reference evidence="1" key="1">
    <citation type="submission" date="2019-11" db="UniProtKB">
        <authorList>
            <consortium name="WormBaseParasite"/>
        </authorList>
    </citation>
    <scope>IDENTIFICATION</scope>
</reference>
<evidence type="ECO:0000313" key="1">
    <source>
        <dbReference type="WBParaSite" id="MCU_014904-RA"/>
    </source>
</evidence>
<sequence length="68" mass="6968">MVSVEVVVRSCDDGADVLVVGRVLIGLTVESLGIMAVCEAENGLLVGNGALVEMIILDVDVPPADGIF</sequence>
<organism evidence="1">
    <name type="scientific">Mesocestoides corti</name>
    <name type="common">Flatworm</name>
    <dbReference type="NCBI Taxonomy" id="53468"/>
    <lineage>
        <taxon>Eukaryota</taxon>
        <taxon>Metazoa</taxon>
        <taxon>Spiralia</taxon>
        <taxon>Lophotrochozoa</taxon>
        <taxon>Platyhelminthes</taxon>
        <taxon>Cestoda</taxon>
        <taxon>Eucestoda</taxon>
        <taxon>Cyclophyllidea</taxon>
        <taxon>Mesocestoididae</taxon>
        <taxon>Mesocestoides</taxon>
    </lineage>
</organism>
<dbReference type="WBParaSite" id="MCU_014904-RA">
    <property type="protein sequence ID" value="MCU_014904-RA"/>
    <property type="gene ID" value="MCU_014904"/>
</dbReference>
<proteinExistence type="predicted"/>